<dbReference type="STRING" id="582851.GCA_900162665_04315"/>
<dbReference type="OrthoDB" id="2381278at2"/>
<evidence type="ECO:0000256" key="1">
    <source>
        <dbReference type="ARBA" id="ARBA00004141"/>
    </source>
</evidence>
<evidence type="ECO:0000256" key="6">
    <source>
        <dbReference type="ARBA" id="ARBA00022989"/>
    </source>
</evidence>
<evidence type="ECO:0000256" key="4">
    <source>
        <dbReference type="ARBA" id="ARBA00022544"/>
    </source>
</evidence>
<feature type="transmembrane region" description="Helical" evidence="8">
    <location>
        <begin position="181"/>
        <end position="200"/>
    </location>
</feature>
<comment type="caution">
    <text evidence="9">The sequence shown here is derived from an EMBL/GenBank/DDBJ whole genome shotgun (WGS) entry which is preliminary data.</text>
</comment>
<dbReference type="InterPro" id="IPR004761">
    <property type="entry name" value="Spore_GerAB"/>
</dbReference>
<feature type="transmembrane region" description="Helical" evidence="8">
    <location>
        <begin position="212"/>
        <end position="235"/>
    </location>
</feature>
<comment type="similarity">
    <text evidence="2">Belongs to the amino acid-polyamine-organocation (APC) superfamily. Spore germination protein (SGP) (TC 2.A.3.9) family.</text>
</comment>
<keyword evidence="6 8" id="KW-1133">Transmembrane helix</keyword>
<keyword evidence="3" id="KW-0813">Transport</keyword>
<dbReference type="PANTHER" id="PTHR34975:SF2">
    <property type="entry name" value="SPORE GERMINATION PROTEIN A2"/>
    <property type="match status" value="1"/>
</dbReference>
<feature type="transmembrane region" description="Helical" evidence="8">
    <location>
        <begin position="142"/>
        <end position="161"/>
    </location>
</feature>
<keyword evidence="5 8" id="KW-0812">Transmembrane</keyword>
<organism evidence="9 10">
    <name type="scientific">Oceanobacillus sojae</name>
    <dbReference type="NCBI Taxonomy" id="582851"/>
    <lineage>
        <taxon>Bacteria</taxon>
        <taxon>Bacillati</taxon>
        <taxon>Bacillota</taxon>
        <taxon>Bacilli</taxon>
        <taxon>Bacillales</taxon>
        <taxon>Bacillaceae</taxon>
        <taxon>Oceanobacillus</taxon>
    </lineage>
</organism>
<evidence type="ECO:0008006" key="11">
    <source>
        <dbReference type="Google" id="ProtNLM"/>
    </source>
</evidence>
<evidence type="ECO:0000313" key="9">
    <source>
        <dbReference type="EMBL" id="GEN86129.1"/>
    </source>
</evidence>
<feature type="transmembrane region" description="Helical" evidence="8">
    <location>
        <begin position="7"/>
        <end position="29"/>
    </location>
</feature>
<proteinExistence type="inferred from homology"/>
<evidence type="ECO:0000256" key="2">
    <source>
        <dbReference type="ARBA" id="ARBA00007998"/>
    </source>
</evidence>
<dbReference type="AlphaFoldDB" id="A0A511ZF96"/>
<dbReference type="Pfam" id="PF03845">
    <property type="entry name" value="Spore_permease"/>
    <property type="match status" value="1"/>
</dbReference>
<comment type="subcellular location">
    <subcellularLocation>
        <location evidence="1">Membrane</location>
        <topology evidence="1">Multi-pass membrane protein</topology>
    </subcellularLocation>
</comment>
<evidence type="ECO:0000256" key="8">
    <source>
        <dbReference type="SAM" id="Phobius"/>
    </source>
</evidence>
<feature type="transmembrane region" description="Helical" evidence="8">
    <location>
        <begin position="113"/>
        <end position="130"/>
    </location>
</feature>
<dbReference type="RefSeq" id="WP_147209044.1">
    <property type="nucleotide sequence ID" value="NZ_BJYM01000003.1"/>
</dbReference>
<evidence type="ECO:0000313" key="10">
    <source>
        <dbReference type="Proteomes" id="UP000321558"/>
    </source>
</evidence>
<keyword evidence="7 8" id="KW-0472">Membrane</keyword>
<dbReference type="PANTHER" id="PTHR34975">
    <property type="entry name" value="SPORE GERMINATION PROTEIN A2"/>
    <property type="match status" value="1"/>
</dbReference>
<dbReference type="Proteomes" id="UP000321558">
    <property type="component" value="Unassembled WGS sequence"/>
</dbReference>
<keyword evidence="4" id="KW-0309">Germination</keyword>
<accession>A0A511ZF96</accession>
<dbReference type="EMBL" id="BJYM01000003">
    <property type="protein sequence ID" value="GEN86129.1"/>
    <property type="molecule type" value="Genomic_DNA"/>
</dbReference>
<evidence type="ECO:0000256" key="5">
    <source>
        <dbReference type="ARBA" id="ARBA00022692"/>
    </source>
</evidence>
<gene>
    <name evidence="9" type="ORF">OSO01_08680</name>
</gene>
<feature type="transmembrane region" description="Helical" evidence="8">
    <location>
        <begin position="35"/>
        <end position="56"/>
    </location>
</feature>
<reference evidence="9 10" key="1">
    <citation type="submission" date="2019-07" db="EMBL/GenBank/DDBJ databases">
        <title>Whole genome shotgun sequence of Oceanobacillus sojae NBRC 105379.</title>
        <authorList>
            <person name="Hosoyama A."/>
            <person name="Uohara A."/>
            <person name="Ohji S."/>
            <person name="Ichikawa N."/>
        </authorList>
    </citation>
    <scope>NUCLEOTIDE SEQUENCE [LARGE SCALE GENOMIC DNA]</scope>
    <source>
        <strain evidence="9 10">NBRC 105379</strain>
    </source>
</reference>
<evidence type="ECO:0000256" key="3">
    <source>
        <dbReference type="ARBA" id="ARBA00022448"/>
    </source>
</evidence>
<feature type="transmembrane region" description="Helical" evidence="8">
    <location>
        <begin position="76"/>
        <end position="101"/>
    </location>
</feature>
<keyword evidence="10" id="KW-1185">Reference proteome</keyword>
<sequence length="357" mass="41309">MKINNLLIIIFFLLTNIGVMFLLYPTLILDTVDNGHWLIVLIHGFAHIALVGVLLFGMSKLENPNVLQYLPEKRWFISIVFMIPLSLFIIGTVIVSIRTYAEFTTVLFLNQTPILYVMIIFVTTATYIGLGSMESIFRTTLLIAGASSYIIVVIFILSFFNAKWYNLFPMKVSNIDFVFEMPFITGFLILSPTFLFFAFLPKRKKLNYKTIFWFSWCLIPFIFMAAYSPMLVFGFEVARNFTFPYIEMLATVDIQWSIFETLTSLFGLSLLIYATIFLGMLLHILRMLYQNMFQVGSLHASIALVVIVITIAVAANMISTWEQVQTHIIWIIPLRFYSIISLLIFIFWIGRRQKHET</sequence>
<dbReference type="GO" id="GO:0016020">
    <property type="term" value="C:membrane"/>
    <property type="evidence" value="ECO:0007669"/>
    <property type="project" value="UniProtKB-SubCell"/>
</dbReference>
<feature type="transmembrane region" description="Helical" evidence="8">
    <location>
        <begin position="327"/>
        <end position="349"/>
    </location>
</feature>
<evidence type="ECO:0000256" key="7">
    <source>
        <dbReference type="ARBA" id="ARBA00023136"/>
    </source>
</evidence>
<protein>
    <recommendedName>
        <fullName evidence="11">Germination protein</fullName>
    </recommendedName>
</protein>
<name>A0A511ZF96_9BACI</name>
<dbReference type="GO" id="GO:0009847">
    <property type="term" value="P:spore germination"/>
    <property type="evidence" value="ECO:0007669"/>
    <property type="project" value="InterPro"/>
</dbReference>
<feature type="transmembrane region" description="Helical" evidence="8">
    <location>
        <begin position="265"/>
        <end position="285"/>
    </location>
</feature>
<feature type="transmembrane region" description="Helical" evidence="8">
    <location>
        <begin position="297"/>
        <end position="321"/>
    </location>
</feature>